<keyword evidence="2" id="KW-1185">Reference proteome</keyword>
<comment type="caution">
    <text evidence="1">The sequence shown here is derived from an EMBL/GenBank/DDBJ whole genome shotgun (WGS) entry which is preliminary data.</text>
</comment>
<proteinExistence type="predicted"/>
<name>A0ACC0A8Z4_CATRO</name>
<evidence type="ECO:0000313" key="2">
    <source>
        <dbReference type="Proteomes" id="UP001060085"/>
    </source>
</evidence>
<sequence>MVWCTNCLRDCPTDRDFSSGYICCSECGRIHYQDVFTEEPTFVRGPGGESRMAGSFVRSIQNDYSESFRRTLEHGTRQINDLMIKLEIHDQSLGGQAASFYKIAIERSFTRGRRTAHVAAACLYIACRANNKPYLLIDFAIWLTVNVYVLGAVYLQLCKLLSLEQHPFVQKPVDPSLFMHRFTGALMKGDYKNKVWKTALKIVASMKRDWMQTGRKPTGICGAALYISALSHGFSYQKSDVVKIVHICEATLTKRLVEFENTKSGSLTIEEFEKHAQEFEKENKSPTYPKVNFREKTEVLCQHKGTEPHFAHGLCKSCYKDFVELSGGLNGGSEPPAFQHAEMARLAQDPPQKEGGPVGKETNKHIHNNAKGPNPESANTSAPPQNVNKNFEDTTCKDGEIPSVTDDTDNLSDSDDVEVSCYINTEEERRCKKIIWEELNKDYLQEQAAAAAAPKDFGDGSDDVIAARKLAAAVAKSREKRRQKRAMESENSGRAPTAAEATHQMLTRKGLSSKINYEALEKLFDESPFPSMKKSRTESREGHGEAGKEGSKGENEAETGNYYEQQENNDRYKEDNSCKHFYADELYNQNSEEMFYDCDDDDHNFFDDY</sequence>
<organism evidence="1 2">
    <name type="scientific">Catharanthus roseus</name>
    <name type="common">Madagascar periwinkle</name>
    <name type="synonym">Vinca rosea</name>
    <dbReference type="NCBI Taxonomy" id="4058"/>
    <lineage>
        <taxon>Eukaryota</taxon>
        <taxon>Viridiplantae</taxon>
        <taxon>Streptophyta</taxon>
        <taxon>Embryophyta</taxon>
        <taxon>Tracheophyta</taxon>
        <taxon>Spermatophyta</taxon>
        <taxon>Magnoliopsida</taxon>
        <taxon>eudicotyledons</taxon>
        <taxon>Gunneridae</taxon>
        <taxon>Pentapetalae</taxon>
        <taxon>asterids</taxon>
        <taxon>lamiids</taxon>
        <taxon>Gentianales</taxon>
        <taxon>Apocynaceae</taxon>
        <taxon>Rauvolfioideae</taxon>
        <taxon>Vinceae</taxon>
        <taxon>Catharanthinae</taxon>
        <taxon>Catharanthus</taxon>
    </lineage>
</organism>
<protein>
    <submittedName>
        <fullName evidence="1">Uncharacterized protein</fullName>
    </submittedName>
</protein>
<reference evidence="2" key="1">
    <citation type="journal article" date="2023" name="Nat. Plants">
        <title>Single-cell RNA sequencing provides a high-resolution roadmap for understanding the multicellular compartmentation of specialized metabolism.</title>
        <authorList>
            <person name="Sun S."/>
            <person name="Shen X."/>
            <person name="Li Y."/>
            <person name="Li Y."/>
            <person name="Wang S."/>
            <person name="Li R."/>
            <person name="Zhang H."/>
            <person name="Shen G."/>
            <person name="Guo B."/>
            <person name="Wei J."/>
            <person name="Xu J."/>
            <person name="St-Pierre B."/>
            <person name="Chen S."/>
            <person name="Sun C."/>
        </authorList>
    </citation>
    <scope>NUCLEOTIDE SEQUENCE [LARGE SCALE GENOMIC DNA]</scope>
</reference>
<gene>
    <name evidence="1" type="ORF">M9H77_25887</name>
</gene>
<dbReference type="Proteomes" id="UP001060085">
    <property type="component" value="Linkage Group LG06"/>
</dbReference>
<dbReference type="EMBL" id="CM044706">
    <property type="protein sequence ID" value="KAI5657094.1"/>
    <property type="molecule type" value="Genomic_DNA"/>
</dbReference>
<evidence type="ECO:0000313" key="1">
    <source>
        <dbReference type="EMBL" id="KAI5657094.1"/>
    </source>
</evidence>
<accession>A0ACC0A8Z4</accession>